<dbReference type="EMBL" id="KK914408">
    <property type="protein sequence ID" value="KDP37324.1"/>
    <property type="molecule type" value="Genomic_DNA"/>
</dbReference>
<keyword evidence="1" id="KW-0472">Membrane</keyword>
<evidence type="ECO:0000313" key="4">
    <source>
        <dbReference type="Proteomes" id="UP000027138"/>
    </source>
</evidence>
<keyword evidence="4" id="KW-1185">Reference proteome</keyword>
<reference evidence="3 4" key="1">
    <citation type="journal article" date="2014" name="PLoS ONE">
        <title>Global Analysis of Gene Expression Profiles in Physic Nut (Jatropha curcas L.) Seedlings Exposed to Salt Stress.</title>
        <authorList>
            <person name="Zhang L."/>
            <person name="Zhang C."/>
            <person name="Wu P."/>
            <person name="Chen Y."/>
            <person name="Li M."/>
            <person name="Jiang H."/>
            <person name="Wu G."/>
        </authorList>
    </citation>
    <scope>NUCLEOTIDE SEQUENCE [LARGE SCALE GENOMIC DNA]</scope>
    <source>
        <strain evidence="4">cv. GZQX0401</strain>
        <tissue evidence="3">Young leaves</tissue>
    </source>
</reference>
<protein>
    <submittedName>
        <fullName evidence="3">Uncharacterized protein</fullName>
    </submittedName>
</protein>
<organism evidence="3 4">
    <name type="scientific">Jatropha curcas</name>
    <name type="common">Barbados nut</name>
    <dbReference type="NCBI Taxonomy" id="180498"/>
    <lineage>
        <taxon>Eukaryota</taxon>
        <taxon>Viridiplantae</taxon>
        <taxon>Streptophyta</taxon>
        <taxon>Embryophyta</taxon>
        <taxon>Tracheophyta</taxon>
        <taxon>Spermatophyta</taxon>
        <taxon>Magnoliopsida</taxon>
        <taxon>eudicotyledons</taxon>
        <taxon>Gunneridae</taxon>
        <taxon>Pentapetalae</taxon>
        <taxon>rosids</taxon>
        <taxon>fabids</taxon>
        <taxon>Malpighiales</taxon>
        <taxon>Euphorbiaceae</taxon>
        <taxon>Crotonoideae</taxon>
        <taxon>Jatropheae</taxon>
        <taxon>Jatropha</taxon>
    </lineage>
</organism>
<dbReference type="OrthoDB" id="1727272at2759"/>
<accession>A0A067KZQ5</accession>
<evidence type="ECO:0000256" key="1">
    <source>
        <dbReference type="SAM" id="Phobius"/>
    </source>
</evidence>
<evidence type="ECO:0000256" key="2">
    <source>
        <dbReference type="SAM" id="SignalP"/>
    </source>
</evidence>
<evidence type="ECO:0000313" key="3">
    <source>
        <dbReference type="EMBL" id="KDP37324.1"/>
    </source>
</evidence>
<name>A0A067KZQ5_JATCU</name>
<keyword evidence="1" id="KW-1133">Transmembrane helix</keyword>
<sequence>MTASKFIAVLAFLFIVLSNNGVEGSHKIYPEYQSLFPVKISKTHRTGYHFQPPKHWINGIFFFSFTLTHFLLLS</sequence>
<dbReference type="Proteomes" id="UP000027138">
    <property type="component" value="Unassembled WGS sequence"/>
</dbReference>
<keyword evidence="1" id="KW-0812">Transmembrane</keyword>
<feature type="transmembrane region" description="Helical" evidence="1">
    <location>
        <begin position="55"/>
        <end position="73"/>
    </location>
</feature>
<gene>
    <name evidence="3" type="ORF">JCGZ_06778</name>
</gene>
<keyword evidence="2" id="KW-0732">Signal</keyword>
<feature type="chain" id="PRO_5001640009" evidence="2">
    <location>
        <begin position="25"/>
        <end position="74"/>
    </location>
</feature>
<proteinExistence type="predicted"/>
<dbReference type="AlphaFoldDB" id="A0A067KZQ5"/>
<feature type="signal peptide" evidence="2">
    <location>
        <begin position="1"/>
        <end position="24"/>
    </location>
</feature>